<feature type="compositionally biased region" description="Basic and acidic residues" evidence="1">
    <location>
        <begin position="55"/>
        <end position="115"/>
    </location>
</feature>
<dbReference type="AlphaFoldDB" id="A0A2S5B796"/>
<feature type="region of interest" description="Disordered" evidence="1">
    <location>
        <begin position="166"/>
        <end position="186"/>
    </location>
</feature>
<sequence>MAAATTTTTHYSISEPTGVPGQVRLEAGTVERTTSPVAVPVQTQPTVLPTAHTHAPAEEVDSKVLKARKEQQKQLEKELDREEKLDAKEIEERKKEIKSVEKADEKAEKAEDKARKHYEKVKAKYDEALKDLKEAEAELNEKVNERQALAQQHRLAEMRVSEQIQAKQVHDAAREQAIAQGPAAGL</sequence>
<feature type="region of interest" description="Disordered" evidence="1">
    <location>
        <begin position="1"/>
        <end position="115"/>
    </location>
</feature>
<evidence type="ECO:0000313" key="2">
    <source>
        <dbReference type="EMBL" id="POY72637.1"/>
    </source>
</evidence>
<comment type="caution">
    <text evidence="2">The sequence shown here is derived from an EMBL/GenBank/DDBJ whole genome shotgun (WGS) entry which is preliminary data.</text>
</comment>
<feature type="compositionally biased region" description="Polar residues" evidence="1">
    <location>
        <begin position="1"/>
        <end position="15"/>
    </location>
</feature>
<dbReference type="OrthoDB" id="3364747at2759"/>
<dbReference type="EMBL" id="PJQD01000048">
    <property type="protein sequence ID" value="POY72637.1"/>
    <property type="molecule type" value="Genomic_DNA"/>
</dbReference>
<keyword evidence="3" id="KW-1185">Reference proteome</keyword>
<accession>A0A2S5B796</accession>
<dbReference type="Proteomes" id="UP000237144">
    <property type="component" value="Unassembled WGS sequence"/>
</dbReference>
<evidence type="ECO:0000256" key="1">
    <source>
        <dbReference type="SAM" id="MobiDB-lite"/>
    </source>
</evidence>
<gene>
    <name evidence="2" type="ORF">BMF94_4465</name>
</gene>
<organism evidence="2 3">
    <name type="scientific">Rhodotorula taiwanensis</name>
    <dbReference type="NCBI Taxonomy" id="741276"/>
    <lineage>
        <taxon>Eukaryota</taxon>
        <taxon>Fungi</taxon>
        <taxon>Dikarya</taxon>
        <taxon>Basidiomycota</taxon>
        <taxon>Pucciniomycotina</taxon>
        <taxon>Microbotryomycetes</taxon>
        <taxon>Sporidiobolales</taxon>
        <taxon>Sporidiobolaceae</taxon>
        <taxon>Rhodotorula</taxon>
    </lineage>
</organism>
<feature type="compositionally biased region" description="Low complexity" evidence="1">
    <location>
        <begin position="33"/>
        <end position="51"/>
    </location>
</feature>
<reference evidence="2 3" key="1">
    <citation type="journal article" date="2018" name="Front. Microbiol.">
        <title>Prospects for Fungal Bioremediation of Acidic Radioactive Waste Sites: Characterization and Genome Sequence of Rhodotorula taiwanensis MD1149.</title>
        <authorList>
            <person name="Tkavc R."/>
            <person name="Matrosova V.Y."/>
            <person name="Grichenko O.E."/>
            <person name="Gostincar C."/>
            <person name="Volpe R.P."/>
            <person name="Klimenkova P."/>
            <person name="Gaidamakova E.K."/>
            <person name="Zhou C.E."/>
            <person name="Stewart B.J."/>
            <person name="Lyman M.G."/>
            <person name="Malfatti S.A."/>
            <person name="Rubinfeld B."/>
            <person name="Courtot M."/>
            <person name="Singh J."/>
            <person name="Dalgard C.L."/>
            <person name="Hamilton T."/>
            <person name="Frey K.G."/>
            <person name="Gunde-Cimerman N."/>
            <person name="Dugan L."/>
            <person name="Daly M.J."/>
        </authorList>
    </citation>
    <scope>NUCLEOTIDE SEQUENCE [LARGE SCALE GENOMIC DNA]</scope>
    <source>
        <strain evidence="2 3">MD1149</strain>
    </source>
</reference>
<evidence type="ECO:0000313" key="3">
    <source>
        <dbReference type="Proteomes" id="UP000237144"/>
    </source>
</evidence>
<name>A0A2S5B796_9BASI</name>
<protein>
    <submittedName>
        <fullName evidence="2">Uncharacterized protein</fullName>
    </submittedName>
</protein>
<proteinExistence type="predicted"/>